<evidence type="ECO:0000256" key="8">
    <source>
        <dbReference type="PROSITE-ProRule" id="PRU00042"/>
    </source>
</evidence>
<evidence type="ECO:0000256" key="5">
    <source>
        <dbReference type="ARBA" id="ARBA00022833"/>
    </source>
</evidence>
<dbReference type="FunFam" id="1.25.40.10:FF:000348">
    <property type="entry name" value="Pentatricopeptide repeat-containing protein chloroplastic"/>
    <property type="match status" value="1"/>
</dbReference>
<feature type="repeat" description="PPR" evidence="9">
    <location>
        <begin position="597"/>
        <end position="631"/>
    </location>
</feature>
<dbReference type="InterPro" id="IPR046849">
    <property type="entry name" value="E2_motif"/>
</dbReference>
<dbReference type="Pfam" id="PF13041">
    <property type="entry name" value="PPR_2"/>
    <property type="match status" value="3"/>
</dbReference>
<evidence type="ECO:0000256" key="10">
    <source>
        <dbReference type="SAM" id="Coils"/>
    </source>
</evidence>
<proteinExistence type="inferred from homology"/>
<dbReference type="PROSITE" id="PS50157">
    <property type="entry name" value="ZINC_FINGER_C2H2_2"/>
    <property type="match status" value="1"/>
</dbReference>
<keyword evidence="4 8" id="KW-0863">Zinc-finger</keyword>
<dbReference type="SMART" id="SM00355">
    <property type="entry name" value="ZnF_C2H2"/>
    <property type="match status" value="3"/>
</dbReference>
<keyword evidence="5" id="KW-0862">Zinc</keyword>
<evidence type="ECO:0000256" key="3">
    <source>
        <dbReference type="ARBA" id="ARBA00022737"/>
    </source>
</evidence>
<feature type="compositionally biased region" description="Low complexity" evidence="11">
    <location>
        <begin position="1391"/>
        <end position="1400"/>
    </location>
</feature>
<dbReference type="Pfam" id="PF01535">
    <property type="entry name" value="PPR"/>
    <property type="match status" value="6"/>
</dbReference>
<dbReference type="InterPro" id="IPR032867">
    <property type="entry name" value="DYW_dom"/>
</dbReference>
<dbReference type="Pfam" id="PF20431">
    <property type="entry name" value="E_motif"/>
    <property type="match status" value="1"/>
</dbReference>
<gene>
    <name evidence="13" type="ORF">TEA_028149</name>
</gene>
<feature type="coiled-coil region" evidence="10">
    <location>
        <begin position="1470"/>
        <end position="1504"/>
    </location>
</feature>
<feature type="compositionally biased region" description="Basic and acidic residues" evidence="11">
    <location>
        <begin position="69"/>
        <end position="85"/>
    </location>
</feature>
<dbReference type="GO" id="GO:0003723">
    <property type="term" value="F:RNA binding"/>
    <property type="evidence" value="ECO:0007669"/>
    <property type="project" value="InterPro"/>
</dbReference>
<keyword evidence="7" id="KW-0804">Transcription</keyword>
<reference evidence="13 14" key="1">
    <citation type="journal article" date="2018" name="Proc. Natl. Acad. Sci. U.S.A.">
        <title>Draft genome sequence of Camellia sinensis var. sinensis provides insights into the evolution of the tea genome and tea quality.</title>
        <authorList>
            <person name="Wei C."/>
            <person name="Yang H."/>
            <person name="Wang S."/>
            <person name="Zhao J."/>
            <person name="Liu C."/>
            <person name="Gao L."/>
            <person name="Xia E."/>
            <person name="Lu Y."/>
            <person name="Tai Y."/>
            <person name="She G."/>
            <person name="Sun J."/>
            <person name="Cao H."/>
            <person name="Tong W."/>
            <person name="Gao Q."/>
            <person name="Li Y."/>
            <person name="Deng W."/>
            <person name="Jiang X."/>
            <person name="Wang W."/>
            <person name="Chen Q."/>
            <person name="Zhang S."/>
            <person name="Li H."/>
            <person name="Wu J."/>
            <person name="Wang P."/>
            <person name="Li P."/>
            <person name="Shi C."/>
            <person name="Zheng F."/>
            <person name="Jian J."/>
            <person name="Huang B."/>
            <person name="Shan D."/>
            <person name="Shi M."/>
            <person name="Fang C."/>
            <person name="Yue Y."/>
            <person name="Li F."/>
            <person name="Li D."/>
            <person name="Wei S."/>
            <person name="Han B."/>
            <person name="Jiang C."/>
            <person name="Yin Y."/>
            <person name="Xia T."/>
            <person name="Zhang Z."/>
            <person name="Bennetzen J.L."/>
            <person name="Zhao S."/>
            <person name="Wan X."/>
        </authorList>
    </citation>
    <scope>NUCLEOTIDE SEQUENCE [LARGE SCALE GENOMIC DNA]</scope>
    <source>
        <strain evidence="14">cv. Shuchazao</strain>
        <tissue evidence="13">Leaf</tissue>
    </source>
</reference>
<dbReference type="Pfam" id="PF22995">
    <property type="entry name" value="C2CH-3rd_BIRD-IDD"/>
    <property type="match status" value="1"/>
</dbReference>
<dbReference type="PANTHER" id="PTHR47926:SF445">
    <property type="entry name" value="DYW DOMAIN-CONTAINING PROTEIN"/>
    <property type="match status" value="1"/>
</dbReference>
<feature type="domain" description="C2H2-type" evidence="12">
    <location>
        <begin position="1258"/>
        <end position="1280"/>
    </location>
</feature>
<evidence type="ECO:0000256" key="6">
    <source>
        <dbReference type="ARBA" id="ARBA00023015"/>
    </source>
</evidence>
<feature type="repeat" description="PPR" evidence="9">
    <location>
        <begin position="391"/>
        <end position="425"/>
    </location>
</feature>
<dbReference type="GO" id="GO:0008270">
    <property type="term" value="F:zinc ion binding"/>
    <property type="evidence" value="ECO:0007669"/>
    <property type="project" value="UniProtKB-KW"/>
</dbReference>
<keyword evidence="14" id="KW-1185">Reference proteome</keyword>
<dbReference type="PROSITE" id="PS51375">
    <property type="entry name" value="PPR"/>
    <property type="match status" value="8"/>
</dbReference>
<feature type="repeat" description="PPR" evidence="9">
    <location>
        <begin position="881"/>
        <end position="916"/>
    </location>
</feature>
<dbReference type="Gene3D" id="1.25.40.10">
    <property type="entry name" value="Tetratricopeptide repeat domain"/>
    <property type="match status" value="5"/>
</dbReference>
<comment type="similarity">
    <text evidence="1">Belongs to the PPR family. PCMP-H subfamily.</text>
</comment>
<dbReference type="NCBIfam" id="TIGR00756">
    <property type="entry name" value="PPR"/>
    <property type="match status" value="7"/>
</dbReference>
<dbReference type="FunFam" id="1.25.40.10:FF:000344">
    <property type="entry name" value="Pentatricopeptide repeat-containing protein"/>
    <property type="match status" value="1"/>
</dbReference>
<feature type="region of interest" description="Disordered" evidence="11">
    <location>
        <begin position="1433"/>
        <end position="1453"/>
    </location>
</feature>
<keyword evidence="3" id="KW-0677">Repeat</keyword>
<evidence type="ECO:0000256" key="9">
    <source>
        <dbReference type="PROSITE-ProRule" id="PRU00708"/>
    </source>
</evidence>
<dbReference type="InterPro" id="IPR046960">
    <property type="entry name" value="PPR_At4g14850-like_plant"/>
</dbReference>
<feature type="repeat" description="PPR" evidence="9">
    <location>
        <begin position="566"/>
        <end position="596"/>
    </location>
</feature>
<dbReference type="Pfam" id="PF22996">
    <property type="entry name" value="C2H2-2nd_BIRD-IDD"/>
    <property type="match status" value="1"/>
</dbReference>
<dbReference type="InterPro" id="IPR046848">
    <property type="entry name" value="E_motif"/>
</dbReference>
<protein>
    <recommendedName>
        <fullName evidence="12">C2H2-type domain-containing protein</fullName>
    </recommendedName>
</protein>
<dbReference type="InterPro" id="IPR055186">
    <property type="entry name" value="C2H2-2nd_BIRD-IDD"/>
</dbReference>
<feature type="region of interest" description="Disordered" evidence="11">
    <location>
        <begin position="1389"/>
        <end position="1412"/>
    </location>
</feature>
<dbReference type="FunFam" id="1.25.40.10:FF:000305">
    <property type="entry name" value="Pentatricopeptide repeat-containing protein mitochondrial"/>
    <property type="match status" value="1"/>
</dbReference>
<organism evidence="13 14">
    <name type="scientific">Camellia sinensis var. sinensis</name>
    <name type="common">China tea</name>
    <dbReference type="NCBI Taxonomy" id="542762"/>
    <lineage>
        <taxon>Eukaryota</taxon>
        <taxon>Viridiplantae</taxon>
        <taxon>Streptophyta</taxon>
        <taxon>Embryophyta</taxon>
        <taxon>Tracheophyta</taxon>
        <taxon>Spermatophyta</taxon>
        <taxon>Magnoliopsida</taxon>
        <taxon>eudicotyledons</taxon>
        <taxon>Gunneridae</taxon>
        <taxon>Pentapetalae</taxon>
        <taxon>asterids</taxon>
        <taxon>Ericales</taxon>
        <taxon>Theaceae</taxon>
        <taxon>Camellia</taxon>
    </lineage>
</organism>
<feature type="repeat" description="PPR" evidence="9">
    <location>
        <begin position="461"/>
        <end position="495"/>
    </location>
</feature>
<sequence length="1595" mass="178619">MNTLGVKNITTCLKATVQHKKLRKEKQIPIEENDDDYRPSEAEDGSDTESYDSFEHELLEIPSRAHSQSHHEALTHALEEGDTSSRPEVTSNPPPPLNVEPQLEVTAGNTIAAKRARGPTRGKEVQGLVDRDGKLSVPIPPEFRAPVGDYASKLASKIGVEVRTRLSDPSVRRWKYVDASVKEAMFQRLNDQFDLQEDPVDIEKAINTKFGRRLSNHTYRLHKQFMELKEAKGEEYARNHPPKNVDPTKWIDLIDKKWNTKEFLKRIPLLSLISLFKFSPSFTSRWCLCVWGVYYAAFKTNSWVQEKKGTATFYVGDRSQTTTTTLPFSTSYTILKQCNSLLDAKQLHQQITVRGLTDPHTLTHLISTYTSFDAHSLALAALQRLPPSPSAVFWWNHLIRRHVRLGFLNAVLRLFLLMRRLGWRPDGYTFPFVLKACGELPSFRRGASVHAVACVQGFQSNVYVCNAVVAMYSRCGALDDAHHMFDELLMRGIGDLVSWNSIVAAYVQNGDPWTALKMFDKMNLDTGFQFRADAITIVNILPACASAGVRGKQVHGYAVRNRLLEDLFVANALVDMYAKNGLMDEANKVFEGMGVKDVVSWNAMVTGYSQIGRCDEALSLFEKMREENIELNVVTWSAVIAGYAQSDHGYEALNVFRQMQLCGSEPNAVTLVSLLSGCASARALLQGKETHCYAIKCVLSLDGSDPGDNLMVINGLIDMYSKCKSTKIARAIFDSIAPKERNVVTWTVMIGGYAQQGDSNDALELFSIMLNRDNSVVPNAFTISCALMACAHLAALRLGSQIHAYVLRNSYGSVMLFEANCLIDMYAKSGDVNAARAVFDNMYHRNAVSWTSLMTGYGMHGRGEEALQVFDEMRRAGLVPDGVTFVVLLYACSHSGMVDQGIKIFNRMRLEYGVVPGVEHYACMVDLLGRAGRLNEAMKLIEGMPMEPSPIVWVALLSACRTHANVEFGEYAANKLLELDLENDGSYTLLSNLYANARQWKDVARIRSLMKHTGIKKRPGCSWVQEKKGTATFYVGDRSHPMSRQIYNVLADMIRRIKAIGYFPETSFALHDVDDEEKGDLLFEHSEKLALAYGILTSPPGVPIRITKNLRVCGGIGEDGIMNVWLNSWILNASLSCDIMNGKGTLEGSLAIMFVAATLQCFNDMTMEAAMQSNGDVDQEISQQQKGKDTTLVERTRTRNDGQCEVQRPWETFDLQVHNSFFENGTSIKRKRRPAGTPDPDAEVVSLSPKTLVESDRYICEICNQGFQREQNLQMHRRRHKVPWKLVKREETASAVRRKRVFVCPEPSCLHHHPSHALGDLVGIKKHFRRKHSNQRQWICEKCSKGYAVQSDFKAHLKTCGTRGHSCDCGRVFSRVESFIEHQDTCNMGRQSLQSESQSPAQPPASSPSSSIDNNLELQLLTTTTATITTTTTSSFPKAKLDESSHSSTKLQLSIGSSSESDIAIVMADKAYAEEARRQAKQQIEAAEREFANAKRIRQQAVAEVDKACWALKEQIINSTTIDLHQMITCHACMQQQQVRAPPPADHEIEKSLSLVLTSYTNMSSSSSAITRRQVVHENPTYHPQFAHHPYPRPF</sequence>
<keyword evidence="10" id="KW-0175">Coiled coil</keyword>
<feature type="compositionally biased region" description="Acidic residues" evidence="11">
    <location>
        <begin position="42"/>
        <end position="52"/>
    </location>
</feature>
<dbReference type="PROSITE" id="PS00028">
    <property type="entry name" value="ZINC_FINGER_C2H2_1"/>
    <property type="match status" value="1"/>
</dbReference>
<dbReference type="PANTHER" id="PTHR47926">
    <property type="entry name" value="PENTATRICOPEPTIDE REPEAT-CONTAINING PROTEIN"/>
    <property type="match status" value="1"/>
</dbReference>
<dbReference type="InterPro" id="IPR013087">
    <property type="entry name" value="Znf_C2H2_type"/>
</dbReference>
<dbReference type="EMBL" id="SDRB02008080">
    <property type="protein sequence ID" value="THG10078.1"/>
    <property type="molecule type" value="Genomic_DNA"/>
</dbReference>
<evidence type="ECO:0000313" key="13">
    <source>
        <dbReference type="EMBL" id="THG10078.1"/>
    </source>
</evidence>
<evidence type="ECO:0000256" key="7">
    <source>
        <dbReference type="ARBA" id="ARBA00023163"/>
    </source>
</evidence>
<feature type="repeat" description="PPR" evidence="9">
    <location>
        <begin position="742"/>
        <end position="776"/>
    </location>
</feature>
<comment type="caution">
    <text evidence="13">The sequence shown here is derived from an EMBL/GenBank/DDBJ whole genome shotgun (WGS) entry which is preliminary data.</text>
</comment>
<dbReference type="InterPro" id="IPR002885">
    <property type="entry name" value="PPR_rpt"/>
</dbReference>
<dbReference type="InterPro" id="IPR055187">
    <property type="entry name" value="C2CH-3rd_BIRD-IDD"/>
</dbReference>
<accession>A0A4S4E2N3</accession>
<dbReference type="Pfam" id="PF20430">
    <property type="entry name" value="Eplus_motif"/>
    <property type="match status" value="1"/>
</dbReference>
<dbReference type="Pfam" id="PF00096">
    <property type="entry name" value="zf-C2H2"/>
    <property type="match status" value="1"/>
</dbReference>
<evidence type="ECO:0000313" key="14">
    <source>
        <dbReference type="Proteomes" id="UP000306102"/>
    </source>
</evidence>
<feature type="repeat" description="PPR" evidence="9">
    <location>
        <begin position="846"/>
        <end position="880"/>
    </location>
</feature>
<keyword evidence="6" id="KW-0805">Transcription regulation</keyword>
<dbReference type="GO" id="GO:0009451">
    <property type="term" value="P:RNA modification"/>
    <property type="evidence" value="ECO:0007669"/>
    <property type="project" value="InterPro"/>
</dbReference>
<evidence type="ECO:0000256" key="11">
    <source>
        <dbReference type="SAM" id="MobiDB-lite"/>
    </source>
</evidence>
<feature type="repeat" description="PPR" evidence="9">
    <location>
        <begin position="632"/>
        <end position="666"/>
    </location>
</feature>
<dbReference type="Proteomes" id="UP000306102">
    <property type="component" value="Unassembled WGS sequence"/>
</dbReference>
<dbReference type="InterPro" id="IPR011990">
    <property type="entry name" value="TPR-like_helical_dom_sf"/>
</dbReference>
<feature type="region of interest" description="Disordered" evidence="11">
    <location>
        <begin position="20"/>
        <end position="101"/>
    </location>
</feature>
<keyword evidence="2" id="KW-0479">Metal-binding</keyword>
<dbReference type="Pfam" id="PF14432">
    <property type="entry name" value="DYW_deaminase"/>
    <property type="match status" value="1"/>
</dbReference>
<name>A0A4S4E2N3_CAMSN</name>
<evidence type="ECO:0000256" key="1">
    <source>
        <dbReference type="ARBA" id="ARBA00006643"/>
    </source>
</evidence>
<evidence type="ECO:0000259" key="12">
    <source>
        <dbReference type="PROSITE" id="PS50157"/>
    </source>
</evidence>
<evidence type="ECO:0000256" key="4">
    <source>
        <dbReference type="ARBA" id="ARBA00022771"/>
    </source>
</evidence>
<evidence type="ECO:0000256" key="2">
    <source>
        <dbReference type="ARBA" id="ARBA00022723"/>
    </source>
</evidence>